<reference evidence="2" key="2">
    <citation type="submission" date="2020-09" db="EMBL/GenBank/DDBJ databases">
        <authorList>
            <person name="Sun Q."/>
            <person name="Zhou Y."/>
        </authorList>
    </citation>
    <scope>NUCLEOTIDE SEQUENCE</scope>
    <source>
        <strain evidence="2">CGMCC 1.12181</strain>
    </source>
</reference>
<comment type="caution">
    <text evidence="2">The sequence shown here is derived from an EMBL/GenBank/DDBJ whole genome shotgun (WGS) entry which is preliminary data.</text>
</comment>
<protein>
    <submittedName>
        <fullName evidence="2">Uncharacterized protein</fullName>
    </submittedName>
</protein>
<dbReference type="AlphaFoldDB" id="A0A917FSS0"/>
<dbReference type="EMBL" id="BMEO01000009">
    <property type="protein sequence ID" value="GGF98532.1"/>
    <property type="molecule type" value="Genomic_DNA"/>
</dbReference>
<evidence type="ECO:0000313" key="3">
    <source>
        <dbReference type="Proteomes" id="UP000605253"/>
    </source>
</evidence>
<reference evidence="2" key="1">
    <citation type="journal article" date="2014" name="Int. J. Syst. Evol. Microbiol.">
        <title>Complete genome sequence of Corynebacterium casei LMG S-19264T (=DSM 44701T), isolated from a smear-ripened cheese.</title>
        <authorList>
            <consortium name="US DOE Joint Genome Institute (JGI-PGF)"/>
            <person name="Walter F."/>
            <person name="Albersmeier A."/>
            <person name="Kalinowski J."/>
            <person name="Ruckert C."/>
        </authorList>
    </citation>
    <scope>NUCLEOTIDE SEQUENCE</scope>
    <source>
        <strain evidence="2">CGMCC 1.12181</strain>
    </source>
</reference>
<keyword evidence="1" id="KW-0472">Membrane</keyword>
<feature type="transmembrane region" description="Helical" evidence="1">
    <location>
        <begin position="75"/>
        <end position="97"/>
    </location>
</feature>
<keyword evidence="1" id="KW-0812">Transmembrane</keyword>
<keyword evidence="3" id="KW-1185">Reference proteome</keyword>
<evidence type="ECO:0000256" key="1">
    <source>
        <dbReference type="SAM" id="Phobius"/>
    </source>
</evidence>
<proteinExistence type="predicted"/>
<evidence type="ECO:0000313" key="2">
    <source>
        <dbReference type="EMBL" id="GGF98532.1"/>
    </source>
</evidence>
<dbReference type="RefSeq" id="WP_188365576.1">
    <property type="nucleotide sequence ID" value="NZ_BAABJF010000010.1"/>
</dbReference>
<organism evidence="2 3">
    <name type="scientific">Marinicella pacifica</name>
    <dbReference type="NCBI Taxonomy" id="1171543"/>
    <lineage>
        <taxon>Bacteria</taxon>
        <taxon>Pseudomonadati</taxon>
        <taxon>Pseudomonadota</taxon>
        <taxon>Gammaproteobacteria</taxon>
        <taxon>Lysobacterales</taxon>
        <taxon>Marinicellaceae</taxon>
        <taxon>Marinicella</taxon>
    </lineage>
</organism>
<sequence length="223" mass="25181">MPQWLEKLKHKVEQAKAAAESAGTQDVAHERFNDEFSHQVAWTPLKPGGSSFGTHYLITPESGGRTLMFKATKGGLAFGLVFLLVGLGILCGMIWQIMRGESWQLLFIGLFVGLPFSVAGIYLVRWLTKPRIFDLVSREFYAGFKRPDRHQKDTITDLNRVRALQLMTETVRGNKGRYSSYELNLVLNDGNRVAVVDHGNYEQMLMDAEQLAKALHVPLWDNT</sequence>
<gene>
    <name evidence="2" type="ORF">GCM10011365_19730</name>
</gene>
<accession>A0A917FSS0</accession>
<name>A0A917FSS0_9GAMM</name>
<keyword evidence="1" id="KW-1133">Transmembrane helix</keyword>
<feature type="transmembrane region" description="Helical" evidence="1">
    <location>
        <begin position="103"/>
        <end position="124"/>
    </location>
</feature>
<dbReference type="Proteomes" id="UP000605253">
    <property type="component" value="Unassembled WGS sequence"/>
</dbReference>